<evidence type="ECO:0000256" key="4">
    <source>
        <dbReference type="SAM" id="MobiDB-lite"/>
    </source>
</evidence>
<dbReference type="InterPro" id="IPR050641">
    <property type="entry name" value="RIFMO-like"/>
</dbReference>
<sequence length="545" mass="57392">MEPVIIVGAGPAGLALSLALARHEVPTVVLDQSTGPDEERWARTVVLREDTAALAARLAGTGFTRGGTRLTGVRSLRRRQEVAAHTFDEALPAPLHLPQHALTRALREALDREPLARLVPGTRLEEIEQDGNGVTARTSTSGGSASTGAPGPSGGAGTATWHGSHLVGCDGPRSTVRKLLDIRFPGRTAVERHAVAAVRCTLPFAGEEILHRNPPWRGSGTEVTARPLPGDRWRIDWLLPPGGELVTPEALVARVRATLAGWTDGTTPPYELLDTGVHTVHHRLARRWRAGRVLLAGDAAHLLGALGTPAVDEGLRDAGNLAWKLALVRHGHAGQPLLDSYQEERRAVVASRLRAADQSLPILRGASPLRPLLPGSARGHEALYSDGHLGRGPLGAPPAHLHSPLTPAPAHPGAGAEVGVGDLVTDVPVTAEDGSTVRLRDRLGRTALLVLLVAPGTGVWDRRHWMTAGVMPRLAEAVAALPQPAELLVTETYPGAAAHTVLLVRPDGHLALALSGVDESRLRAAARTVCGADTGAREEAARPAR</sequence>
<dbReference type="Gene3D" id="3.30.70.2450">
    <property type="match status" value="1"/>
</dbReference>
<dbReference type="GeneID" id="95073111"/>
<accession>A0A380P3F4</accession>
<keyword evidence="6" id="KW-0503">Monooxygenase</keyword>
<dbReference type="Gene3D" id="3.50.50.60">
    <property type="entry name" value="FAD/NAD(P)-binding domain"/>
    <property type="match status" value="1"/>
</dbReference>
<dbReference type="GO" id="GO:0008688">
    <property type="term" value="F:3-(3-hydroxyphenyl)propionate hydroxylase activity"/>
    <property type="evidence" value="ECO:0007669"/>
    <property type="project" value="UniProtKB-EC"/>
</dbReference>
<evidence type="ECO:0000313" key="6">
    <source>
        <dbReference type="EMBL" id="SUP59665.1"/>
    </source>
</evidence>
<name>A0A380P3F4_STRGR</name>
<feature type="compositionally biased region" description="Low complexity" evidence="4">
    <location>
        <begin position="135"/>
        <end position="150"/>
    </location>
</feature>
<feature type="region of interest" description="Disordered" evidence="4">
    <location>
        <begin position="121"/>
        <end position="159"/>
    </location>
</feature>
<dbReference type="InterPro" id="IPR036188">
    <property type="entry name" value="FAD/NAD-bd_sf"/>
</dbReference>
<keyword evidence="6" id="KW-0560">Oxidoreductase</keyword>
<dbReference type="EMBL" id="UHID01000007">
    <property type="protein sequence ID" value="SUP59665.1"/>
    <property type="molecule type" value="Genomic_DNA"/>
</dbReference>
<dbReference type="EC" id="1.14.13.127" evidence="6"/>
<dbReference type="PANTHER" id="PTHR43004:SF19">
    <property type="entry name" value="BINDING MONOOXYGENASE, PUTATIVE (JCVI)-RELATED"/>
    <property type="match status" value="1"/>
</dbReference>
<feature type="domain" description="FAD-binding" evidence="5">
    <location>
        <begin position="3"/>
        <end position="353"/>
    </location>
</feature>
<organism evidence="6 7">
    <name type="scientific">Streptomyces griseus</name>
    <dbReference type="NCBI Taxonomy" id="1911"/>
    <lineage>
        <taxon>Bacteria</taxon>
        <taxon>Bacillati</taxon>
        <taxon>Actinomycetota</taxon>
        <taxon>Actinomycetes</taxon>
        <taxon>Kitasatosporales</taxon>
        <taxon>Streptomycetaceae</taxon>
        <taxon>Streptomyces</taxon>
    </lineage>
</organism>
<reference evidence="6 7" key="1">
    <citation type="submission" date="2018-06" db="EMBL/GenBank/DDBJ databases">
        <authorList>
            <consortium name="Pathogen Informatics"/>
            <person name="Doyle S."/>
        </authorList>
    </citation>
    <scope>NUCLEOTIDE SEQUENCE [LARGE SCALE GENOMIC DNA]</scope>
    <source>
        <strain evidence="6 7">NCTC7807</strain>
    </source>
</reference>
<protein>
    <submittedName>
        <fullName evidence="6">Monooxygenase</fullName>
        <ecNumber evidence="6">1.14.13.127</ecNumber>
    </submittedName>
</protein>
<keyword evidence="3" id="KW-0274">FAD</keyword>
<evidence type="ECO:0000259" key="5">
    <source>
        <dbReference type="Pfam" id="PF01494"/>
    </source>
</evidence>
<dbReference type="SUPFAM" id="SSF51905">
    <property type="entry name" value="FAD/NAD(P)-binding domain"/>
    <property type="match status" value="1"/>
</dbReference>
<proteinExistence type="predicted"/>
<evidence type="ECO:0000256" key="3">
    <source>
        <dbReference type="ARBA" id="ARBA00022827"/>
    </source>
</evidence>
<keyword evidence="2" id="KW-0285">Flavoprotein</keyword>
<dbReference type="PRINTS" id="PR00420">
    <property type="entry name" value="RNGMNOXGNASE"/>
</dbReference>
<evidence type="ECO:0000256" key="2">
    <source>
        <dbReference type="ARBA" id="ARBA00022630"/>
    </source>
</evidence>
<comment type="cofactor">
    <cofactor evidence="1">
        <name>FAD</name>
        <dbReference type="ChEBI" id="CHEBI:57692"/>
    </cofactor>
</comment>
<dbReference type="GO" id="GO:0071949">
    <property type="term" value="F:FAD binding"/>
    <property type="evidence" value="ECO:0007669"/>
    <property type="project" value="InterPro"/>
</dbReference>
<dbReference type="RefSeq" id="WP_100457902.1">
    <property type="nucleotide sequence ID" value="NZ_UHID01000007.1"/>
</dbReference>
<dbReference type="Proteomes" id="UP000254150">
    <property type="component" value="Unassembled WGS sequence"/>
</dbReference>
<evidence type="ECO:0000256" key="1">
    <source>
        <dbReference type="ARBA" id="ARBA00001974"/>
    </source>
</evidence>
<dbReference type="AlphaFoldDB" id="A0A380P3F4"/>
<dbReference type="Gene3D" id="3.40.30.120">
    <property type="match status" value="1"/>
</dbReference>
<gene>
    <name evidence="6" type="primary">mhpA</name>
    <name evidence="6" type="ORF">NCTC7807_03720</name>
</gene>
<evidence type="ECO:0000313" key="7">
    <source>
        <dbReference type="Proteomes" id="UP000254150"/>
    </source>
</evidence>
<dbReference type="PANTHER" id="PTHR43004">
    <property type="entry name" value="TRK SYSTEM POTASSIUM UPTAKE PROTEIN"/>
    <property type="match status" value="1"/>
</dbReference>
<dbReference type="Pfam" id="PF01494">
    <property type="entry name" value="FAD_binding_3"/>
    <property type="match status" value="1"/>
</dbReference>
<dbReference type="InterPro" id="IPR002938">
    <property type="entry name" value="FAD-bd"/>
</dbReference>